<dbReference type="OrthoDB" id="9105622at2"/>
<reference evidence="1 2" key="1">
    <citation type="submission" date="2018-01" db="EMBL/GenBank/DDBJ databases">
        <title>Species boundaries and ecological features among Paraburkholderia terrae DSMZ17804T, P. hospita DSMZ17164T and P. caribensis DSMZ13236T.</title>
        <authorList>
            <person name="Pratama A.A."/>
        </authorList>
    </citation>
    <scope>NUCLEOTIDE SEQUENCE [LARGE SCALE GENOMIC DNA]</scope>
    <source>
        <strain evidence="1 2">DSM 17804</strain>
    </source>
</reference>
<accession>A0A2I8EUY4</accession>
<name>A0A2I8EUY4_9BURK</name>
<proteinExistence type="predicted"/>
<dbReference type="KEGG" id="pter:C2L65_23670"/>
<evidence type="ECO:0000313" key="2">
    <source>
        <dbReference type="Proteomes" id="UP000243502"/>
    </source>
</evidence>
<sequence length="334" mass="37367">MLCVVCAKEVPVSKDQNPWCSELCRGKWQRRQPFLFADLKPKNRDLRKEKPIPQPANTGENLLAAVLQSNTFDDDTLARLRGVTTATRPLAIEKEVGSGFHKNATHYQQRSGKVETTPISADRMLEIAIMAYNTAILLHQAKKPVILYRIAGKRTLTEEEQKQTLSSSVRAKVDVGATERKEVWPIEKTAAWIQGAMRARVSFVLLNDPREDLVGGVDKKSDAIYVREIFQIISTHYVIGKATDDITPKAQLTCAKGKILPFVLNPPDKTLGPLPLIPRMNQMIDWSHTWDGSKSSLTIGDPAELIRDQLTQTFKEAGTSLGIPEYPAKNWKVD</sequence>
<gene>
    <name evidence="1" type="ORF">C2L65_23670</name>
</gene>
<organism evidence="1 2">
    <name type="scientific">Paraburkholderia terrae</name>
    <dbReference type="NCBI Taxonomy" id="311230"/>
    <lineage>
        <taxon>Bacteria</taxon>
        <taxon>Pseudomonadati</taxon>
        <taxon>Pseudomonadota</taxon>
        <taxon>Betaproteobacteria</taxon>
        <taxon>Burkholderiales</taxon>
        <taxon>Burkholderiaceae</taxon>
        <taxon>Paraburkholderia</taxon>
    </lineage>
</organism>
<protein>
    <submittedName>
        <fullName evidence="1">Uncharacterized protein</fullName>
    </submittedName>
</protein>
<dbReference type="EMBL" id="CP026112">
    <property type="protein sequence ID" value="AUT62614.1"/>
    <property type="molecule type" value="Genomic_DNA"/>
</dbReference>
<evidence type="ECO:0000313" key="1">
    <source>
        <dbReference type="EMBL" id="AUT62614.1"/>
    </source>
</evidence>
<dbReference type="Proteomes" id="UP000243502">
    <property type="component" value="Chromosome 2"/>
</dbReference>
<dbReference type="AlphaFoldDB" id="A0A2I8EUY4"/>